<keyword evidence="3 6" id="KW-0694">RNA-binding</keyword>
<dbReference type="InterPro" id="IPR001787">
    <property type="entry name" value="Ribosomal_bL21"/>
</dbReference>
<dbReference type="GO" id="GO:0006412">
    <property type="term" value="P:translation"/>
    <property type="evidence" value="ECO:0007669"/>
    <property type="project" value="UniProtKB-UniRule"/>
</dbReference>
<dbReference type="HAMAP" id="MF_01363">
    <property type="entry name" value="Ribosomal_bL21"/>
    <property type="match status" value="1"/>
</dbReference>
<evidence type="ECO:0000313" key="8">
    <source>
        <dbReference type="EMBL" id="PIP34216.1"/>
    </source>
</evidence>
<dbReference type="Pfam" id="PF00829">
    <property type="entry name" value="Ribosomal_L21p"/>
    <property type="match status" value="1"/>
</dbReference>
<dbReference type="EMBL" id="PCSD01000002">
    <property type="protein sequence ID" value="PIP34216.1"/>
    <property type="molecule type" value="Genomic_DNA"/>
</dbReference>
<dbReference type="GO" id="GO:0005840">
    <property type="term" value="C:ribosome"/>
    <property type="evidence" value="ECO:0007669"/>
    <property type="project" value="UniProtKB-KW"/>
</dbReference>
<evidence type="ECO:0000256" key="2">
    <source>
        <dbReference type="ARBA" id="ARBA00022730"/>
    </source>
</evidence>
<dbReference type="PROSITE" id="PS01169">
    <property type="entry name" value="RIBOSOMAL_L21"/>
    <property type="match status" value="1"/>
</dbReference>
<comment type="subunit">
    <text evidence="6">Part of the 50S ribosomal subunit. Contacts protein L20.</text>
</comment>
<dbReference type="NCBIfam" id="TIGR00061">
    <property type="entry name" value="L21"/>
    <property type="match status" value="1"/>
</dbReference>
<organism evidence="8 9">
    <name type="scientific">Candidatus Falkowbacteria bacterium CG23_combo_of_CG06-09_8_20_14_all_49_15</name>
    <dbReference type="NCBI Taxonomy" id="1974572"/>
    <lineage>
        <taxon>Bacteria</taxon>
        <taxon>Candidatus Falkowiibacteriota</taxon>
    </lineage>
</organism>
<dbReference type="SUPFAM" id="SSF141091">
    <property type="entry name" value="L21p-like"/>
    <property type="match status" value="1"/>
</dbReference>
<keyword evidence="2 6" id="KW-0699">rRNA-binding</keyword>
<dbReference type="InterPro" id="IPR036164">
    <property type="entry name" value="bL21-like_sf"/>
</dbReference>
<dbReference type="AlphaFoldDB" id="A0A2G9ZM11"/>
<keyword evidence="5 6" id="KW-0687">Ribonucleoprotein</keyword>
<evidence type="ECO:0000256" key="7">
    <source>
        <dbReference type="RuleBase" id="RU000562"/>
    </source>
</evidence>
<evidence type="ECO:0000256" key="3">
    <source>
        <dbReference type="ARBA" id="ARBA00022884"/>
    </source>
</evidence>
<keyword evidence="4 6" id="KW-0689">Ribosomal protein</keyword>
<dbReference type="InterPro" id="IPR018258">
    <property type="entry name" value="Ribosomal_bL21_CS"/>
</dbReference>
<comment type="similarity">
    <text evidence="1 6 7">Belongs to the bacterial ribosomal protein bL21 family.</text>
</comment>
<dbReference type="InterPro" id="IPR028909">
    <property type="entry name" value="bL21-like"/>
</dbReference>
<protein>
    <recommendedName>
        <fullName evidence="6">Large ribosomal subunit protein bL21</fullName>
    </recommendedName>
</protein>
<dbReference type="GO" id="GO:0005737">
    <property type="term" value="C:cytoplasm"/>
    <property type="evidence" value="ECO:0007669"/>
    <property type="project" value="UniProtKB-ARBA"/>
</dbReference>
<comment type="caution">
    <text evidence="8">The sequence shown here is derived from an EMBL/GenBank/DDBJ whole genome shotgun (WGS) entry which is preliminary data.</text>
</comment>
<accession>A0A2G9ZM11</accession>
<evidence type="ECO:0000256" key="5">
    <source>
        <dbReference type="ARBA" id="ARBA00023274"/>
    </source>
</evidence>
<proteinExistence type="inferred from homology"/>
<name>A0A2G9ZM11_9BACT</name>
<comment type="function">
    <text evidence="6 7">This protein binds to 23S rRNA in the presence of protein L20.</text>
</comment>
<dbReference type="PANTHER" id="PTHR21349">
    <property type="entry name" value="50S RIBOSOMAL PROTEIN L21"/>
    <property type="match status" value="1"/>
</dbReference>
<sequence>MDKIAVIKTGGKQYVAEVGEKIKIEKIDQELGAQVKFDTLLVADQAGKQLQVGQPSLGELVTGKVVRNYLDKKINVLKFKNKTRYTRNRGHRQPITEVEITAIA</sequence>
<evidence type="ECO:0000313" key="9">
    <source>
        <dbReference type="Proteomes" id="UP000230729"/>
    </source>
</evidence>
<evidence type="ECO:0000256" key="4">
    <source>
        <dbReference type="ARBA" id="ARBA00022980"/>
    </source>
</evidence>
<evidence type="ECO:0000256" key="1">
    <source>
        <dbReference type="ARBA" id="ARBA00008563"/>
    </source>
</evidence>
<dbReference type="Proteomes" id="UP000230729">
    <property type="component" value="Unassembled WGS sequence"/>
</dbReference>
<dbReference type="GO" id="GO:0003735">
    <property type="term" value="F:structural constituent of ribosome"/>
    <property type="evidence" value="ECO:0007669"/>
    <property type="project" value="InterPro"/>
</dbReference>
<dbReference type="GO" id="GO:0019843">
    <property type="term" value="F:rRNA binding"/>
    <property type="evidence" value="ECO:0007669"/>
    <property type="project" value="UniProtKB-UniRule"/>
</dbReference>
<reference evidence="8 9" key="1">
    <citation type="submission" date="2017-09" db="EMBL/GenBank/DDBJ databases">
        <title>Depth-based differentiation of microbial function through sediment-hosted aquifers and enrichment of novel symbionts in the deep terrestrial subsurface.</title>
        <authorList>
            <person name="Probst A.J."/>
            <person name="Ladd B."/>
            <person name="Jarett J.K."/>
            <person name="Geller-Mcgrath D.E."/>
            <person name="Sieber C.M."/>
            <person name="Emerson J.B."/>
            <person name="Anantharaman K."/>
            <person name="Thomas B.C."/>
            <person name="Malmstrom R."/>
            <person name="Stieglmeier M."/>
            <person name="Klingl A."/>
            <person name="Woyke T."/>
            <person name="Ryan C.M."/>
            <person name="Banfield J.F."/>
        </authorList>
    </citation>
    <scope>NUCLEOTIDE SEQUENCE [LARGE SCALE GENOMIC DNA]</scope>
    <source>
        <strain evidence="8">CG23_combo_of_CG06-09_8_20_14_all_49_15</strain>
    </source>
</reference>
<gene>
    <name evidence="6 8" type="primary">rplU</name>
    <name evidence="8" type="ORF">COX22_00140</name>
</gene>
<evidence type="ECO:0000256" key="6">
    <source>
        <dbReference type="HAMAP-Rule" id="MF_01363"/>
    </source>
</evidence>
<dbReference type="GO" id="GO:1990904">
    <property type="term" value="C:ribonucleoprotein complex"/>
    <property type="evidence" value="ECO:0007669"/>
    <property type="project" value="UniProtKB-KW"/>
</dbReference>
<dbReference type="PANTHER" id="PTHR21349:SF0">
    <property type="entry name" value="LARGE RIBOSOMAL SUBUNIT PROTEIN BL21M"/>
    <property type="match status" value="1"/>
</dbReference>